<reference evidence="1" key="1">
    <citation type="submission" date="2019-11" db="EMBL/GenBank/DDBJ databases">
        <title>Nori genome reveals adaptations in red seaweeds to the harsh intertidal environment.</title>
        <authorList>
            <person name="Wang D."/>
            <person name="Mao Y."/>
        </authorList>
    </citation>
    <scope>NUCLEOTIDE SEQUENCE</scope>
    <source>
        <tissue evidence="1">Gametophyte</tissue>
    </source>
</reference>
<name>A0ACC3C4G2_PYRYE</name>
<comment type="caution">
    <text evidence="1">The sequence shown here is derived from an EMBL/GenBank/DDBJ whole genome shotgun (WGS) entry which is preliminary data.</text>
</comment>
<protein>
    <submittedName>
        <fullName evidence="1">Uncharacterized protein</fullName>
    </submittedName>
</protein>
<dbReference type="Proteomes" id="UP000798662">
    <property type="component" value="Chromosome 2"/>
</dbReference>
<organism evidence="1 2">
    <name type="scientific">Pyropia yezoensis</name>
    <name type="common">Susabi-nori</name>
    <name type="synonym">Porphyra yezoensis</name>
    <dbReference type="NCBI Taxonomy" id="2788"/>
    <lineage>
        <taxon>Eukaryota</taxon>
        <taxon>Rhodophyta</taxon>
        <taxon>Bangiophyceae</taxon>
        <taxon>Bangiales</taxon>
        <taxon>Bangiaceae</taxon>
        <taxon>Pyropia</taxon>
    </lineage>
</organism>
<proteinExistence type="predicted"/>
<keyword evidence="2" id="KW-1185">Reference proteome</keyword>
<evidence type="ECO:0000313" key="2">
    <source>
        <dbReference type="Proteomes" id="UP000798662"/>
    </source>
</evidence>
<dbReference type="EMBL" id="CM020619">
    <property type="protein sequence ID" value="KAK1864851.1"/>
    <property type="molecule type" value="Genomic_DNA"/>
</dbReference>
<gene>
    <name evidence="1" type="ORF">I4F81_007388</name>
</gene>
<sequence>MADSSDDGEFIPSEEDLDVAPASAASSDESDQEGDGAAGGDGSAPPRRRRRGPGRPSSALPSGGGAADGGASVSAADRLAAAALAAAPRGALRFKLLRNASALNVCLFCSTAGHTHLTCPRRPCYICKRHGHLSADCPHRAVPYAHLSSAAALLRGRTAAARPPGYTAARQVAAAPHAAAALARGLALRPPILGAGVVAAGVRLLQRRVTVLEFPPGAPELLVAADKRGNVALWRHGVDLGVAARLAGAAAAGGGGGGDGGSADGGDGDGDGEGGGGGGAARRALHYTTPARAVRVHHANITAVVFDPARSPDAMYTTSGDGSVLRVPFDLAAVAAGPVDQYGVSRRAVGAGGVLPHATARGPAATATVHTAYAPPTGPPPSGAGAPTHLLNLNPRGWTSDVVMAGGMALHPPTGALYVGDDRGQLHTVDSRVGGGGVAVANVHRKGKVNTVDVCAREHRLLATAGNDHAVRLWDVRMLGGRAVDGAPRRGSAASRLDAAALGAYTATRVMNSAYFSPATGSRLLATCQDNRLRVWDVHAFGAGAPPSTELVHSHDFNQYLSPFKAVWQARPSSGGRDDYLFAVGRYLGEDYPLPGPTPGTRRLHPIDIYSLGGGSGSGATGGGAARGGVLLDSLHDHRLRHVAPVNRFHPAADMIASGSSFNVYLWGHVPGGGAPAGVAAVDDDDPDAGGGDSDDSDAPRRKKKKAAAGGGAARGGRGRQKLTTRVVGKGGGAAAAPPTRRRG</sequence>
<evidence type="ECO:0000313" key="1">
    <source>
        <dbReference type="EMBL" id="KAK1864851.1"/>
    </source>
</evidence>
<accession>A0ACC3C4G2</accession>